<evidence type="ECO:0000313" key="3">
    <source>
        <dbReference type="Proteomes" id="UP000281118"/>
    </source>
</evidence>
<gene>
    <name evidence="2" type="ORF">EJP67_16460</name>
</gene>
<dbReference type="RefSeq" id="WP_126022794.1">
    <property type="nucleotide sequence ID" value="NZ_RXFT01000006.1"/>
</dbReference>
<comment type="caution">
    <text evidence="2">The sequence shown here is derived from an EMBL/GenBank/DDBJ whole genome shotgun (WGS) entry which is preliminary data.</text>
</comment>
<accession>A0A3S0XSW3</accession>
<reference evidence="2 3" key="1">
    <citation type="submission" date="2018-12" db="EMBL/GenBank/DDBJ databases">
        <title>The genome sequences of Variovorax guangxiensis DSM 27352.</title>
        <authorList>
            <person name="Gao J."/>
            <person name="Sun J."/>
        </authorList>
    </citation>
    <scope>NUCLEOTIDE SEQUENCE [LARGE SCALE GENOMIC DNA]</scope>
    <source>
        <strain evidence="2 3">DSM 27352</strain>
    </source>
</reference>
<organism evidence="2 3">
    <name type="scientific">Variovorax guangxiensis</name>
    <dbReference type="NCBI Taxonomy" id="1775474"/>
    <lineage>
        <taxon>Bacteria</taxon>
        <taxon>Pseudomonadati</taxon>
        <taxon>Pseudomonadota</taxon>
        <taxon>Betaproteobacteria</taxon>
        <taxon>Burkholderiales</taxon>
        <taxon>Comamonadaceae</taxon>
        <taxon>Variovorax</taxon>
    </lineage>
</organism>
<feature type="compositionally biased region" description="Low complexity" evidence="1">
    <location>
        <begin position="10"/>
        <end position="21"/>
    </location>
</feature>
<feature type="region of interest" description="Disordered" evidence="1">
    <location>
        <begin position="1"/>
        <end position="21"/>
    </location>
</feature>
<evidence type="ECO:0000256" key="1">
    <source>
        <dbReference type="SAM" id="MobiDB-lite"/>
    </source>
</evidence>
<dbReference type="Proteomes" id="UP000281118">
    <property type="component" value="Unassembled WGS sequence"/>
</dbReference>
<proteinExistence type="predicted"/>
<dbReference type="EMBL" id="RXFT01000006">
    <property type="protein sequence ID" value="RUR68656.1"/>
    <property type="molecule type" value="Genomic_DNA"/>
</dbReference>
<name>A0A3S0XSW3_9BURK</name>
<evidence type="ECO:0000313" key="2">
    <source>
        <dbReference type="EMBL" id="RUR68656.1"/>
    </source>
</evidence>
<protein>
    <submittedName>
        <fullName evidence="2">Uncharacterized protein</fullName>
    </submittedName>
</protein>
<sequence>MGNVSTPSRKTATPVAKAATPVAATERIAESNFDPAHGRPVFRKDSVDPASPLFIELQVLPRQPYFAADHNEVARNTGFSLCKNGGGLALADVDTGIGIAYVRWNGFTAAVGELKAIAIHCDPERCPVELQAGGRLVGTLTDFSQQLDGYIADGLGRELAAAEIAAIGEHIDSIMRRRWDEIHEVGVPIDANTVRFRGALPFQFYDQVLAPRKRIPEMRGHFFPAHRANYYAGRAEGAIRALQLIDFNLNHKIKRPAFAAMLEEIFKSGQWDDLGFNNGSGHAASEFVEIIEAVFQLGCSVVSKGWLLGRVQRWERTAAEWDEHQAASRADFVERMRAARAAKKTAREGGAG</sequence>
<dbReference type="AlphaFoldDB" id="A0A3S0XSW3"/>